<dbReference type="OrthoDB" id="9809969at2"/>
<dbReference type="Proteomes" id="UP000229730">
    <property type="component" value="Unassembled WGS sequence"/>
</dbReference>
<protein>
    <submittedName>
        <fullName evidence="1">Uncharacterized protein</fullName>
    </submittedName>
</protein>
<evidence type="ECO:0000313" key="2">
    <source>
        <dbReference type="Proteomes" id="UP000229730"/>
    </source>
</evidence>
<keyword evidence="2" id="KW-1185">Reference proteome</keyword>
<dbReference type="InterPro" id="IPR021795">
    <property type="entry name" value="DUF3363"/>
</dbReference>
<organism evidence="1 2">
    <name type="scientific">Paremcibacter congregatus</name>
    <dbReference type="NCBI Taxonomy" id="2043170"/>
    <lineage>
        <taxon>Bacteria</taxon>
        <taxon>Pseudomonadati</taxon>
        <taxon>Pseudomonadota</taxon>
        <taxon>Alphaproteobacteria</taxon>
        <taxon>Emcibacterales</taxon>
        <taxon>Emcibacteraceae</taxon>
        <taxon>Paremcibacter</taxon>
    </lineage>
</organism>
<name>A0A2G4YNM9_9PROT</name>
<dbReference type="InParanoid" id="A0A2G4YNM9"/>
<gene>
    <name evidence="1" type="ORF">CRD36_16230</name>
</gene>
<accession>A0A2G4YNM9</accession>
<comment type="caution">
    <text evidence="1">The sequence shown here is derived from an EMBL/GenBank/DDBJ whole genome shotgun (WGS) entry which is preliminary data.</text>
</comment>
<evidence type="ECO:0000313" key="1">
    <source>
        <dbReference type="EMBL" id="PHZ83895.1"/>
    </source>
</evidence>
<sequence>MEQREVNKVVATISSETGKKFRQVRKDDKVEDVYSKPVELASCRYAVVENAKEFSHVPWCSVLEHSKGKFVSGVVGGAAYPEILVKNGRGRFLRKQ</sequence>
<dbReference type="AlphaFoldDB" id="A0A2G4YNM9"/>
<proteinExistence type="predicted"/>
<dbReference type="EMBL" id="PDEM01000031">
    <property type="protein sequence ID" value="PHZ83895.1"/>
    <property type="molecule type" value="Genomic_DNA"/>
</dbReference>
<dbReference type="RefSeq" id="WP_099474992.1">
    <property type="nucleotide sequence ID" value="NZ_CP041025.1"/>
</dbReference>
<dbReference type="Pfam" id="PF11843">
    <property type="entry name" value="DUF3363"/>
    <property type="match status" value="1"/>
</dbReference>
<reference evidence="1 2" key="1">
    <citation type="submission" date="2017-10" db="EMBL/GenBank/DDBJ databases">
        <title>Frigbacter circumglobatus gen. nov. sp. nov., isolated from sediment cultured in situ.</title>
        <authorList>
            <person name="Zhao Z."/>
        </authorList>
    </citation>
    <scope>NUCLEOTIDE SEQUENCE [LARGE SCALE GENOMIC DNA]</scope>
    <source>
        <strain evidence="1 2">ZYL</strain>
    </source>
</reference>